<dbReference type="InterPro" id="IPR003340">
    <property type="entry name" value="B3_DNA-bd"/>
</dbReference>
<evidence type="ECO:0000313" key="8">
    <source>
        <dbReference type="Proteomes" id="UP001163823"/>
    </source>
</evidence>
<dbReference type="GO" id="GO:0005634">
    <property type="term" value="C:nucleus"/>
    <property type="evidence" value="ECO:0007669"/>
    <property type="project" value="UniProtKB-SubCell"/>
</dbReference>
<evidence type="ECO:0000256" key="5">
    <source>
        <dbReference type="ARBA" id="ARBA00023242"/>
    </source>
</evidence>
<organism evidence="7 8">
    <name type="scientific">Quillaja saponaria</name>
    <name type="common">Soap bark tree</name>
    <dbReference type="NCBI Taxonomy" id="32244"/>
    <lineage>
        <taxon>Eukaryota</taxon>
        <taxon>Viridiplantae</taxon>
        <taxon>Streptophyta</taxon>
        <taxon>Embryophyta</taxon>
        <taxon>Tracheophyta</taxon>
        <taxon>Spermatophyta</taxon>
        <taxon>Magnoliopsida</taxon>
        <taxon>eudicotyledons</taxon>
        <taxon>Gunneridae</taxon>
        <taxon>Pentapetalae</taxon>
        <taxon>rosids</taxon>
        <taxon>fabids</taxon>
        <taxon>Fabales</taxon>
        <taxon>Quillajaceae</taxon>
        <taxon>Quillaja</taxon>
    </lineage>
</organism>
<comment type="subcellular location">
    <subcellularLocation>
        <location evidence="1">Nucleus</location>
    </subcellularLocation>
</comment>
<dbReference type="InterPro" id="IPR015300">
    <property type="entry name" value="DNA-bd_pseudobarrel_sf"/>
</dbReference>
<dbReference type="Gene3D" id="2.40.330.10">
    <property type="entry name" value="DNA-binding pseudobarrel domain"/>
    <property type="match status" value="1"/>
</dbReference>
<sequence length="393" mass="44872">MALVEGERESHNDDDDEEEEDNLTISQLSLRNHNIILRSSPSKKPLETRNNPFRARKMHFSLNHTVKQEQFSDNLQKHESNKKSKRTIYNYSCDNVKGQSTVMERAEEVKANLAAEFPSFKSMCPSNVNQKFYLKLPKKFYELHMSWHNTAVILIDEHGEEYRTNFRAQWRSLLGGQKRFCHANKLLAVISGLKKKRKNSSEGDRDLSSNSLEGIRIPISDFDFSGMRSIENFTISVNGVTIDSELSKVIRTRYYELCCSQRIFLHDHLLQNINPKLACEIISETTRIADAIRSSKLSTPGADYEIWEKTLSGFELLGMNVGFLIARIKWLMNLSLESKEALKLRSPTSSYRKSCVLVCLTGSLVNLECELVPGSLVNLECELVPGVVTELEI</sequence>
<evidence type="ECO:0000313" key="7">
    <source>
        <dbReference type="EMBL" id="KAJ7967446.1"/>
    </source>
</evidence>
<evidence type="ECO:0000256" key="2">
    <source>
        <dbReference type="ARBA" id="ARBA00023015"/>
    </source>
</evidence>
<dbReference type="SUPFAM" id="SSF101936">
    <property type="entry name" value="DNA-binding pseudobarrel domain"/>
    <property type="match status" value="1"/>
</dbReference>
<evidence type="ECO:0000256" key="6">
    <source>
        <dbReference type="SAM" id="MobiDB-lite"/>
    </source>
</evidence>
<evidence type="ECO:0000256" key="3">
    <source>
        <dbReference type="ARBA" id="ARBA00023125"/>
    </source>
</evidence>
<keyword evidence="8" id="KW-1185">Reference proteome</keyword>
<evidence type="ECO:0000256" key="4">
    <source>
        <dbReference type="ARBA" id="ARBA00023163"/>
    </source>
</evidence>
<feature type="compositionally biased region" description="Acidic residues" evidence="6">
    <location>
        <begin position="12"/>
        <end position="22"/>
    </location>
</feature>
<name>A0AAD7LZY9_QUISA</name>
<proteinExistence type="predicted"/>
<gene>
    <name evidence="7" type="ORF">O6P43_011705</name>
</gene>
<evidence type="ECO:0000256" key="1">
    <source>
        <dbReference type="ARBA" id="ARBA00004123"/>
    </source>
</evidence>
<comment type="caution">
    <text evidence="7">The sequence shown here is derived from an EMBL/GenBank/DDBJ whole genome shotgun (WGS) entry which is preliminary data.</text>
</comment>
<dbReference type="CDD" id="cd10017">
    <property type="entry name" value="B3_DNA"/>
    <property type="match status" value="1"/>
</dbReference>
<keyword evidence="2" id="KW-0805">Transcription regulation</keyword>
<dbReference type="GO" id="GO:0003677">
    <property type="term" value="F:DNA binding"/>
    <property type="evidence" value="ECO:0007669"/>
    <property type="project" value="UniProtKB-KW"/>
</dbReference>
<dbReference type="AlphaFoldDB" id="A0AAD7LZY9"/>
<keyword evidence="3" id="KW-0238">DNA-binding</keyword>
<keyword evidence="4" id="KW-0804">Transcription</keyword>
<feature type="compositionally biased region" description="Basic and acidic residues" evidence="6">
    <location>
        <begin position="1"/>
        <end position="11"/>
    </location>
</feature>
<accession>A0AAD7LZY9</accession>
<feature type="region of interest" description="Disordered" evidence="6">
    <location>
        <begin position="1"/>
        <end position="22"/>
    </location>
</feature>
<dbReference type="EMBL" id="JARAOO010000005">
    <property type="protein sequence ID" value="KAJ7967446.1"/>
    <property type="molecule type" value="Genomic_DNA"/>
</dbReference>
<reference evidence="7" key="1">
    <citation type="journal article" date="2023" name="Science">
        <title>Elucidation of the pathway for biosynthesis of saponin adjuvants from the soapbark tree.</title>
        <authorList>
            <person name="Reed J."/>
            <person name="Orme A."/>
            <person name="El-Demerdash A."/>
            <person name="Owen C."/>
            <person name="Martin L.B.B."/>
            <person name="Misra R.C."/>
            <person name="Kikuchi S."/>
            <person name="Rejzek M."/>
            <person name="Martin A.C."/>
            <person name="Harkess A."/>
            <person name="Leebens-Mack J."/>
            <person name="Louveau T."/>
            <person name="Stephenson M.J."/>
            <person name="Osbourn A."/>
        </authorList>
    </citation>
    <scope>NUCLEOTIDE SEQUENCE</scope>
    <source>
        <strain evidence="7">S10</strain>
    </source>
</reference>
<dbReference type="KEGG" id="qsa:O6P43_011705"/>
<dbReference type="Proteomes" id="UP001163823">
    <property type="component" value="Chromosome 5"/>
</dbReference>
<keyword evidence="5" id="KW-0539">Nucleus</keyword>
<protein>
    <submittedName>
        <fullName evidence="7">B3 domain-containing protein</fullName>
    </submittedName>
</protein>